<protein>
    <submittedName>
        <fullName evidence="2">PAC2 family protein</fullName>
    </submittedName>
</protein>
<keyword evidence="3" id="KW-1185">Reference proteome</keyword>
<dbReference type="EMBL" id="JAAVUN010000012">
    <property type="protein sequence ID" value="NKE09806.1"/>
    <property type="molecule type" value="Genomic_DNA"/>
</dbReference>
<dbReference type="SUPFAM" id="SSF159659">
    <property type="entry name" value="Cgl1923-like"/>
    <property type="match status" value="1"/>
</dbReference>
<dbReference type="Gene3D" id="3.40.50.10900">
    <property type="entry name" value="PAC-like subunit"/>
    <property type="match status" value="1"/>
</dbReference>
<dbReference type="InterPro" id="IPR019151">
    <property type="entry name" value="Proteasome_assmbl_chaperone_2"/>
</dbReference>
<comment type="caution">
    <text evidence="2">The sequence shown here is derived from an EMBL/GenBank/DDBJ whole genome shotgun (WGS) entry which is preliminary data.</text>
</comment>
<evidence type="ECO:0000313" key="2">
    <source>
        <dbReference type="EMBL" id="NKE09806.1"/>
    </source>
</evidence>
<dbReference type="RefSeq" id="WP_119932812.1">
    <property type="nucleotide sequence ID" value="NZ_JAAVUN010000012.1"/>
</dbReference>
<dbReference type="Proteomes" id="UP000521379">
    <property type="component" value="Unassembled WGS sequence"/>
</dbReference>
<proteinExistence type="predicted"/>
<evidence type="ECO:0000313" key="3">
    <source>
        <dbReference type="Proteomes" id="UP000521379"/>
    </source>
</evidence>
<dbReference type="Pfam" id="PF09754">
    <property type="entry name" value="PAC2"/>
    <property type="match status" value="1"/>
</dbReference>
<organism evidence="2 3">
    <name type="scientific">Kocuria subflava</name>
    <dbReference type="NCBI Taxonomy" id="1736139"/>
    <lineage>
        <taxon>Bacteria</taxon>
        <taxon>Bacillati</taxon>
        <taxon>Actinomycetota</taxon>
        <taxon>Actinomycetes</taxon>
        <taxon>Micrococcales</taxon>
        <taxon>Micrococcaceae</taxon>
        <taxon>Kocuria</taxon>
    </lineage>
</organism>
<dbReference type="InterPro" id="IPR038389">
    <property type="entry name" value="PSMG2_sf"/>
</dbReference>
<accession>A0A846U895</accession>
<reference evidence="2 3" key="1">
    <citation type="submission" date="2020-02" db="EMBL/GenBank/DDBJ databases">
        <authorList>
            <person name="Sun Q."/>
        </authorList>
    </citation>
    <scope>NUCLEOTIDE SEQUENCE [LARGE SCALE GENOMIC DNA]</scope>
    <source>
        <strain evidence="2 3">YIM 13062</strain>
    </source>
</reference>
<dbReference type="AlphaFoldDB" id="A0A846U895"/>
<feature type="region of interest" description="Disordered" evidence="1">
    <location>
        <begin position="1"/>
        <end position="21"/>
    </location>
</feature>
<sequence>MNGFDETQPHSEPQAGPFGVVREAGSPERVKVLVAAFEGWNDAGDAATDTVKMLGEHYGAREVFEVAADEYYDYQYSRPRMTRSATGERKLVWPTTKLSTATVDGTNLDLVLLHGWEPSYRWRSFCAELLEQAAAMDVDFVVMLGALLADVPHTRPIPVSTTSDTDELQDELEVSGSEYEGPTGIVGVLSHLAAVSGIPTVSLWAAVPHYVGQSPSPKAQLALIRKLEDLLSLHLPLEDLVEDAEAWERGVNDLAEDDPEIAAYVAKLEEAKDTTDLPEASGDAIAQEFERFLRRREQD</sequence>
<dbReference type="InterPro" id="IPR008492">
    <property type="entry name" value="Rv2714-like"/>
</dbReference>
<dbReference type="PIRSF" id="PIRSF028754">
    <property type="entry name" value="UCP028754"/>
    <property type="match status" value="1"/>
</dbReference>
<evidence type="ECO:0000256" key="1">
    <source>
        <dbReference type="SAM" id="MobiDB-lite"/>
    </source>
</evidence>
<name>A0A846U895_9MICC</name>
<gene>
    <name evidence="2" type="ORF">GTW58_07620</name>
</gene>